<keyword evidence="3 12" id="KW-0949">S-adenosyl-L-methionine</keyword>
<dbReference type="SFLD" id="SFLDG01386">
    <property type="entry name" value="main_SPASM_domain-containing"/>
    <property type="match status" value="1"/>
</dbReference>
<dbReference type="SFLD" id="SFLDS00029">
    <property type="entry name" value="Radical_SAM"/>
    <property type="match status" value="1"/>
</dbReference>
<evidence type="ECO:0000259" key="14">
    <source>
        <dbReference type="PROSITE" id="PS51918"/>
    </source>
</evidence>
<evidence type="ECO:0000256" key="12">
    <source>
        <dbReference type="HAMAP-Rule" id="MF_01225"/>
    </source>
</evidence>
<reference evidence="15 16" key="1">
    <citation type="submission" date="2024-01" db="EMBL/GenBank/DDBJ databases">
        <title>Hyphobacterium bacterium isolated from marine sediment.</title>
        <authorList>
            <person name="Zhao S."/>
        </authorList>
    </citation>
    <scope>NUCLEOTIDE SEQUENCE [LARGE SCALE GENOMIC DNA]</scope>
    <source>
        <strain evidence="16">HN65</strain>
    </source>
</reference>
<dbReference type="Pfam" id="PF06463">
    <property type="entry name" value="Mob_synth_C"/>
    <property type="match status" value="1"/>
</dbReference>
<feature type="binding site" evidence="12">
    <location>
        <position position="32"/>
    </location>
    <ligand>
        <name>[4Fe-4S] cluster</name>
        <dbReference type="ChEBI" id="CHEBI:49883"/>
        <label>1</label>
        <note>4Fe-4S-S-AdoMet</note>
    </ligand>
</feature>
<evidence type="ECO:0000313" key="16">
    <source>
        <dbReference type="Proteomes" id="UP001354971"/>
    </source>
</evidence>
<keyword evidence="2 12" id="KW-0004">4Fe-4S</keyword>
<dbReference type="PROSITE" id="PS01305">
    <property type="entry name" value="MOAA_NIFB_PQQE"/>
    <property type="match status" value="1"/>
</dbReference>
<keyword evidence="4 12" id="KW-0479">Metal-binding</keyword>
<dbReference type="InterPro" id="IPR040064">
    <property type="entry name" value="MoaA-like"/>
</dbReference>
<dbReference type="InterPro" id="IPR050105">
    <property type="entry name" value="MoCo_biosynth_MoaA/MoaC"/>
</dbReference>
<organism evidence="15 16">
    <name type="scientific">Hyphobacterium lacteum</name>
    <dbReference type="NCBI Taxonomy" id="3116575"/>
    <lineage>
        <taxon>Bacteria</taxon>
        <taxon>Pseudomonadati</taxon>
        <taxon>Pseudomonadota</taxon>
        <taxon>Alphaproteobacteria</taxon>
        <taxon>Maricaulales</taxon>
        <taxon>Maricaulaceae</taxon>
        <taxon>Hyphobacterium</taxon>
    </lineage>
</organism>
<evidence type="ECO:0000256" key="9">
    <source>
        <dbReference type="ARBA" id="ARBA00023150"/>
    </source>
</evidence>
<feature type="binding site" evidence="12">
    <location>
        <position position="132"/>
    </location>
    <ligand>
        <name>S-adenosyl-L-methionine</name>
        <dbReference type="ChEBI" id="CHEBI:59789"/>
    </ligand>
</feature>
<comment type="function">
    <text evidence="12">Catalyzes the cyclization of GTP to (8S)-3',8-cyclo-7,8-dihydroguanosine 5'-triphosphate.</text>
</comment>
<dbReference type="PANTHER" id="PTHR22960">
    <property type="entry name" value="MOLYBDOPTERIN COFACTOR SYNTHESIS PROTEIN A"/>
    <property type="match status" value="1"/>
</dbReference>
<evidence type="ECO:0000256" key="11">
    <source>
        <dbReference type="ARBA" id="ARBA00048697"/>
    </source>
</evidence>
<evidence type="ECO:0000256" key="10">
    <source>
        <dbReference type="ARBA" id="ARBA00023239"/>
    </source>
</evidence>
<dbReference type="EC" id="4.1.99.22" evidence="1 12"/>
<evidence type="ECO:0000256" key="5">
    <source>
        <dbReference type="ARBA" id="ARBA00022741"/>
    </source>
</evidence>
<evidence type="ECO:0000256" key="4">
    <source>
        <dbReference type="ARBA" id="ARBA00022723"/>
    </source>
</evidence>
<feature type="domain" description="Radical SAM core" evidence="14">
    <location>
        <begin position="16"/>
        <end position="236"/>
    </location>
</feature>
<keyword evidence="6 12" id="KW-0408">Iron</keyword>
<dbReference type="SMART" id="SM00729">
    <property type="entry name" value="Elp3"/>
    <property type="match status" value="1"/>
</dbReference>
<keyword evidence="16" id="KW-1185">Reference proteome</keyword>
<dbReference type="InterPro" id="IPR013785">
    <property type="entry name" value="Aldolase_TIM"/>
</dbReference>
<feature type="binding site" evidence="12">
    <location>
        <position position="74"/>
    </location>
    <ligand>
        <name>GTP</name>
        <dbReference type="ChEBI" id="CHEBI:37565"/>
    </ligand>
</feature>
<feature type="binding site" evidence="12">
    <location>
        <position position="38"/>
    </location>
    <ligand>
        <name>S-adenosyl-L-methionine</name>
        <dbReference type="ChEBI" id="CHEBI:59789"/>
    </ligand>
</feature>
<keyword evidence="9 12" id="KW-0501">Molybdenum cofactor biosynthesis</keyword>
<dbReference type="SFLD" id="SFLDG01383">
    <property type="entry name" value="cyclic_pyranopterin_phosphate"/>
    <property type="match status" value="1"/>
</dbReference>
<dbReference type="NCBIfam" id="TIGR02666">
    <property type="entry name" value="moaA"/>
    <property type="match status" value="1"/>
</dbReference>
<dbReference type="CDD" id="cd01335">
    <property type="entry name" value="Radical_SAM"/>
    <property type="match status" value="1"/>
</dbReference>
<dbReference type="Proteomes" id="UP001354971">
    <property type="component" value="Unassembled WGS sequence"/>
</dbReference>
<feature type="binding site" evidence="12">
    <location>
        <position position="25"/>
    </location>
    <ligand>
        <name>GTP</name>
        <dbReference type="ChEBI" id="CHEBI:37565"/>
    </ligand>
</feature>
<dbReference type="RefSeq" id="WP_330198366.1">
    <property type="nucleotide sequence ID" value="NZ_JAZDRP010000003.1"/>
</dbReference>
<feature type="binding site" evidence="12">
    <location>
        <position position="282"/>
    </location>
    <ligand>
        <name>[4Fe-4S] cluster</name>
        <dbReference type="ChEBI" id="CHEBI:49883"/>
        <label>2</label>
        <note>4Fe-4S-substrate</note>
    </ligand>
</feature>
<feature type="binding site" evidence="12">
    <location>
        <position position="265"/>
    </location>
    <ligand>
        <name>[4Fe-4S] cluster</name>
        <dbReference type="ChEBI" id="CHEBI:49883"/>
        <label>2</label>
        <note>4Fe-4S-substrate</note>
    </ligand>
</feature>
<comment type="pathway">
    <text evidence="12">Cofactor biosynthesis; molybdopterin biosynthesis.</text>
</comment>
<keyword evidence="10 12" id="KW-0456">Lyase</keyword>
<evidence type="ECO:0000313" key="15">
    <source>
        <dbReference type="EMBL" id="MEE2525702.1"/>
    </source>
</evidence>
<comment type="cofactor">
    <cofactor evidence="12">
        <name>[4Fe-4S] cluster</name>
        <dbReference type="ChEBI" id="CHEBI:49883"/>
    </cofactor>
    <text evidence="12">Binds 2 [4Fe-4S] clusters. Binds 1 [4Fe-4S] cluster coordinated with 3 cysteines and an exchangeable S-adenosyl-L-methionine and 1 [4Fe-4S] cluster coordinated with 3 cysteines and the GTP-derived substrate.</text>
</comment>
<evidence type="ECO:0000256" key="6">
    <source>
        <dbReference type="ARBA" id="ARBA00023004"/>
    </source>
</evidence>
<feature type="binding site" evidence="12">
    <location>
        <position position="78"/>
    </location>
    <ligand>
        <name>S-adenosyl-L-methionine</name>
        <dbReference type="ChEBI" id="CHEBI:59789"/>
    </ligand>
</feature>
<evidence type="ECO:0000256" key="2">
    <source>
        <dbReference type="ARBA" id="ARBA00022485"/>
    </source>
</evidence>
<evidence type="ECO:0000256" key="13">
    <source>
        <dbReference type="SAM" id="MobiDB-lite"/>
    </source>
</evidence>
<accession>A0ABU7LP76</accession>
<comment type="caution">
    <text evidence="15">The sequence shown here is derived from an EMBL/GenBank/DDBJ whole genome shotgun (WGS) entry which is preliminary data.</text>
</comment>
<dbReference type="CDD" id="cd21117">
    <property type="entry name" value="Twitch_MoaA"/>
    <property type="match status" value="1"/>
</dbReference>
<dbReference type="InterPro" id="IPR007197">
    <property type="entry name" value="rSAM"/>
</dbReference>
<comment type="similarity">
    <text evidence="12">Belongs to the radical SAM superfamily. MoaA family.</text>
</comment>
<evidence type="ECO:0000256" key="3">
    <source>
        <dbReference type="ARBA" id="ARBA00022691"/>
    </source>
</evidence>
<sequence>MDRRPIISPATPLIDRFGRQITYLRLSVTDRCDLRCVYCMKARPEFLPKADLLSLEELTMLCDAFIARGVTKIRLTGGEPLVRKDVITLIETLGTRIGRAGLNELCLTTNATQLPRFADRLAAAGIRRLNISLDTLEPQVYRQLTRGGDVANALAGIAAAKAAGLKVKINAVAMAGVNEAYLPDLIGWAHGDGHDVSLIEVMPIGEIGADRSQQFLSLQDVRTRLSAKWSLTDLPDNTGGPARYVRVEETGGRIGFISPLSGNFCDSCNRVRVTCTGELYTCLGKSGRIDLRHALRHGGPAALDRALEEAMAEKPKGHDFDVSPGAAAAVDRDMARTGG</sequence>
<keyword evidence="8 12" id="KW-0342">GTP-binding</keyword>
<dbReference type="InterPro" id="IPR000385">
    <property type="entry name" value="MoaA_NifB_PqqE_Fe-S-bd_CS"/>
</dbReference>
<comment type="subunit">
    <text evidence="12">Monomer and homodimer.</text>
</comment>
<feature type="binding site" evidence="12">
    <location>
        <position position="202"/>
    </location>
    <ligand>
        <name>S-adenosyl-L-methionine</name>
        <dbReference type="ChEBI" id="CHEBI:59789"/>
    </ligand>
</feature>
<comment type="catalytic activity">
    <reaction evidence="11 12">
        <text>GTP + AH2 + S-adenosyl-L-methionine = (8S)-3',8-cyclo-7,8-dihydroguanosine 5'-triphosphate + 5'-deoxyadenosine + L-methionine + A + H(+)</text>
        <dbReference type="Rhea" id="RHEA:49576"/>
        <dbReference type="ChEBI" id="CHEBI:13193"/>
        <dbReference type="ChEBI" id="CHEBI:15378"/>
        <dbReference type="ChEBI" id="CHEBI:17319"/>
        <dbReference type="ChEBI" id="CHEBI:17499"/>
        <dbReference type="ChEBI" id="CHEBI:37565"/>
        <dbReference type="ChEBI" id="CHEBI:57844"/>
        <dbReference type="ChEBI" id="CHEBI:59789"/>
        <dbReference type="ChEBI" id="CHEBI:131766"/>
        <dbReference type="EC" id="4.1.99.22"/>
    </reaction>
</comment>
<proteinExistence type="inferred from homology"/>
<dbReference type="InterPro" id="IPR010505">
    <property type="entry name" value="MoaA_twitch"/>
</dbReference>
<dbReference type="PANTHER" id="PTHR22960:SF0">
    <property type="entry name" value="MOLYBDENUM COFACTOR BIOSYNTHESIS PROTEIN 1"/>
    <property type="match status" value="1"/>
</dbReference>
<dbReference type="InterPro" id="IPR006638">
    <property type="entry name" value="Elp3/MiaA/NifB-like_rSAM"/>
</dbReference>
<keyword evidence="7 12" id="KW-0411">Iron-sulfur</keyword>
<dbReference type="HAMAP" id="MF_01225_B">
    <property type="entry name" value="MoaA_B"/>
    <property type="match status" value="1"/>
</dbReference>
<protein>
    <recommendedName>
        <fullName evidence="1 12">GTP 3',8-cyclase</fullName>
        <ecNumber evidence="1 12">4.1.99.22</ecNumber>
    </recommendedName>
    <alternativeName>
        <fullName evidence="12">Molybdenum cofactor biosynthesis protein A</fullName>
    </alternativeName>
</protein>
<feature type="binding site" evidence="12">
    <location>
        <begin position="270"/>
        <end position="272"/>
    </location>
    <ligand>
        <name>GTP</name>
        <dbReference type="ChEBI" id="CHEBI:37565"/>
    </ligand>
</feature>
<feature type="binding site" evidence="12">
    <location>
        <position position="168"/>
    </location>
    <ligand>
        <name>GTP</name>
        <dbReference type="ChEBI" id="CHEBI:37565"/>
    </ligand>
</feature>
<name>A0ABU7LP76_9PROT</name>
<dbReference type="EMBL" id="JAZDRP010000003">
    <property type="protein sequence ID" value="MEE2525702.1"/>
    <property type="molecule type" value="Genomic_DNA"/>
</dbReference>
<evidence type="ECO:0000256" key="7">
    <source>
        <dbReference type="ARBA" id="ARBA00023014"/>
    </source>
</evidence>
<feature type="binding site" evidence="12">
    <location>
        <position position="108"/>
    </location>
    <ligand>
        <name>GTP</name>
        <dbReference type="ChEBI" id="CHEBI:37565"/>
    </ligand>
</feature>
<feature type="binding site" evidence="12">
    <location>
        <position position="39"/>
    </location>
    <ligand>
        <name>[4Fe-4S] cluster</name>
        <dbReference type="ChEBI" id="CHEBI:49883"/>
        <label>1</label>
        <note>4Fe-4S-S-AdoMet</note>
    </ligand>
</feature>
<dbReference type="Gene3D" id="3.20.20.70">
    <property type="entry name" value="Aldolase class I"/>
    <property type="match status" value="1"/>
</dbReference>
<dbReference type="SFLD" id="SFLDG01067">
    <property type="entry name" value="SPASM/twitch_domain_containing"/>
    <property type="match status" value="1"/>
</dbReference>
<feature type="region of interest" description="Disordered" evidence="13">
    <location>
        <begin position="315"/>
        <end position="339"/>
    </location>
</feature>
<gene>
    <name evidence="12 15" type="primary">moaA</name>
    <name evidence="15" type="ORF">V0U79_04935</name>
</gene>
<dbReference type="InterPro" id="IPR013483">
    <property type="entry name" value="MoaA"/>
</dbReference>
<dbReference type="SUPFAM" id="SSF102114">
    <property type="entry name" value="Radical SAM enzymes"/>
    <property type="match status" value="1"/>
</dbReference>
<evidence type="ECO:0000256" key="1">
    <source>
        <dbReference type="ARBA" id="ARBA00012167"/>
    </source>
</evidence>
<dbReference type="PROSITE" id="PS51918">
    <property type="entry name" value="RADICAL_SAM"/>
    <property type="match status" value="1"/>
</dbReference>
<feature type="binding site" evidence="12">
    <location>
        <position position="268"/>
    </location>
    <ligand>
        <name>[4Fe-4S] cluster</name>
        <dbReference type="ChEBI" id="CHEBI:49883"/>
        <label>2</label>
        <note>4Fe-4S-substrate</note>
    </ligand>
</feature>
<feature type="binding site" evidence="12">
    <location>
        <position position="36"/>
    </location>
    <ligand>
        <name>[4Fe-4S] cluster</name>
        <dbReference type="ChEBI" id="CHEBI:49883"/>
        <label>1</label>
        <note>4Fe-4S-S-AdoMet</note>
    </ligand>
</feature>
<keyword evidence="5 12" id="KW-0547">Nucleotide-binding</keyword>
<dbReference type="Pfam" id="PF04055">
    <property type="entry name" value="Radical_SAM"/>
    <property type="match status" value="1"/>
</dbReference>
<evidence type="ECO:0000256" key="8">
    <source>
        <dbReference type="ARBA" id="ARBA00023134"/>
    </source>
</evidence>
<feature type="compositionally biased region" description="Basic and acidic residues" evidence="13">
    <location>
        <begin position="330"/>
        <end position="339"/>
    </location>
</feature>
<dbReference type="GO" id="GO:0061798">
    <property type="term" value="F:GTP 3',8'-cyclase activity"/>
    <property type="evidence" value="ECO:0007669"/>
    <property type="project" value="UniProtKB-EC"/>
</dbReference>
<dbReference type="InterPro" id="IPR058240">
    <property type="entry name" value="rSAM_sf"/>
</dbReference>